<evidence type="ECO:0000256" key="1">
    <source>
        <dbReference type="ARBA" id="ARBA00023015"/>
    </source>
</evidence>
<dbReference type="PANTHER" id="PTHR46797">
    <property type="entry name" value="HTH-TYPE TRANSCRIPTIONAL REGULATOR"/>
    <property type="match status" value="1"/>
</dbReference>
<dbReference type="SMART" id="SM00530">
    <property type="entry name" value="HTH_XRE"/>
    <property type="match status" value="1"/>
</dbReference>
<organism evidence="5 6">
    <name type="scientific">Vibrio tapetis subsp. tapetis</name>
    <dbReference type="NCBI Taxonomy" id="1671868"/>
    <lineage>
        <taxon>Bacteria</taxon>
        <taxon>Pseudomonadati</taxon>
        <taxon>Pseudomonadota</taxon>
        <taxon>Gammaproteobacteria</taxon>
        <taxon>Vibrionales</taxon>
        <taxon>Vibrionaceae</taxon>
        <taxon>Vibrio</taxon>
    </lineage>
</organism>
<dbReference type="InterPro" id="IPR010982">
    <property type="entry name" value="Lambda_DNA-bd_dom_sf"/>
</dbReference>
<dbReference type="RefSeq" id="WP_102524619.1">
    <property type="nucleotide sequence ID" value="NZ_LT960612.1"/>
</dbReference>
<keyword evidence="3" id="KW-0804">Transcription</keyword>
<evidence type="ECO:0000313" key="6">
    <source>
        <dbReference type="Proteomes" id="UP000235828"/>
    </source>
</evidence>
<dbReference type="GO" id="GO:0003700">
    <property type="term" value="F:DNA-binding transcription factor activity"/>
    <property type="evidence" value="ECO:0007669"/>
    <property type="project" value="TreeGrafter"/>
</dbReference>
<dbReference type="Proteomes" id="UP000235828">
    <property type="component" value="Chromosome B"/>
</dbReference>
<dbReference type="EMBL" id="LT960612">
    <property type="protein sequence ID" value="SON52343.1"/>
    <property type="molecule type" value="Genomic_DNA"/>
</dbReference>
<reference evidence="5 6" key="1">
    <citation type="submission" date="2017-10" db="EMBL/GenBank/DDBJ databases">
        <authorList>
            <person name="Banno H."/>
            <person name="Chua N.-H."/>
        </authorList>
    </citation>
    <scope>NUCLEOTIDE SEQUENCE [LARGE SCALE GENOMIC DNA]</scope>
    <source>
        <strain evidence="5">Vibrio tapetis CECT4600</strain>
    </source>
</reference>
<gene>
    <name evidence="5" type="ORF">VTAP4600_B0732</name>
</gene>
<name>A0A2N8ZKB6_9VIBR</name>
<accession>A0A2N8ZKB6</accession>
<keyword evidence="1" id="KW-0805">Transcription regulation</keyword>
<evidence type="ECO:0000259" key="4">
    <source>
        <dbReference type="PROSITE" id="PS50943"/>
    </source>
</evidence>
<dbReference type="KEGG" id="vta:B0732"/>
<dbReference type="PROSITE" id="PS50943">
    <property type="entry name" value="HTH_CROC1"/>
    <property type="match status" value="1"/>
</dbReference>
<dbReference type="InterPro" id="IPR001387">
    <property type="entry name" value="Cro/C1-type_HTH"/>
</dbReference>
<dbReference type="SUPFAM" id="SSF47413">
    <property type="entry name" value="lambda repressor-like DNA-binding domains"/>
    <property type="match status" value="1"/>
</dbReference>
<keyword evidence="2" id="KW-0238">DNA-binding</keyword>
<dbReference type="Pfam" id="PF01381">
    <property type="entry name" value="HTH_3"/>
    <property type="match status" value="1"/>
</dbReference>
<keyword evidence="6" id="KW-1185">Reference proteome</keyword>
<proteinExistence type="predicted"/>
<dbReference type="GO" id="GO:0003677">
    <property type="term" value="F:DNA binding"/>
    <property type="evidence" value="ECO:0007669"/>
    <property type="project" value="UniProtKB-KW"/>
</dbReference>
<dbReference type="OrthoDB" id="9800901at2"/>
<dbReference type="InterPro" id="IPR050807">
    <property type="entry name" value="TransReg_Diox_bact_type"/>
</dbReference>
<sequence length="77" mass="8704">MNEHILIPFGLHIKQLRLKKNISQEELAALCSLDRTYISGIERGIRNVSLVNIIKLANGLQVEAQTLLQFTVGEFNE</sequence>
<protein>
    <submittedName>
        <fullName evidence="5">Transcriptional regulator, XRE family</fullName>
    </submittedName>
</protein>
<evidence type="ECO:0000313" key="5">
    <source>
        <dbReference type="EMBL" id="SON52343.1"/>
    </source>
</evidence>
<dbReference type="GO" id="GO:0005829">
    <property type="term" value="C:cytosol"/>
    <property type="evidence" value="ECO:0007669"/>
    <property type="project" value="TreeGrafter"/>
</dbReference>
<evidence type="ECO:0000256" key="3">
    <source>
        <dbReference type="ARBA" id="ARBA00023163"/>
    </source>
</evidence>
<dbReference type="PANTHER" id="PTHR46797:SF23">
    <property type="entry name" value="HTH-TYPE TRANSCRIPTIONAL REGULATOR SUTR"/>
    <property type="match status" value="1"/>
</dbReference>
<dbReference type="Gene3D" id="1.10.260.40">
    <property type="entry name" value="lambda repressor-like DNA-binding domains"/>
    <property type="match status" value="1"/>
</dbReference>
<feature type="domain" description="HTH cro/C1-type" evidence="4">
    <location>
        <begin position="13"/>
        <end position="67"/>
    </location>
</feature>
<dbReference type="CDD" id="cd00093">
    <property type="entry name" value="HTH_XRE"/>
    <property type="match status" value="1"/>
</dbReference>
<evidence type="ECO:0000256" key="2">
    <source>
        <dbReference type="ARBA" id="ARBA00023125"/>
    </source>
</evidence>
<dbReference type="AlphaFoldDB" id="A0A2N8ZKB6"/>